<comment type="caution">
    <text evidence="2">The sequence shown here is derived from an EMBL/GenBank/DDBJ whole genome shotgun (WGS) entry which is preliminary data.</text>
</comment>
<feature type="chain" id="PRO_5040221446" evidence="1">
    <location>
        <begin position="19"/>
        <end position="250"/>
    </location>
</feature>
<keyword evidence="3" id="KW-1185">Reference proteome</keyword>
<sequence>MKITSWVTLAMVVGFVSANPIETFGKPYFIHTHIREDSYSQAVPPTVDAASALMVDHSKTEDGHNRHASQATKDDKNPYVWDFETYSQANYYGDRQRFNGDGCVNFRCIEVRSYKGLPDKEYIFYDGDDCYGAVILRTTDEKRESISQPFKPCSIRVQYPSNYNGTGVPPAGTDLATYPQPRYKGKSSTFVGKQCHNLKENTAVMSFQGHEDWTYTFFKDADCKGKQLEKNKGPDSRTNTYMVPMSVKIE</sequence>
<keyword evidence="1" id="KW-0732">Signal</keyword>
<reference evidence="2" key="2">
    <citation type="journal article" date="2022" name="Microbiol. Resour. Announc.">
        <title>Whole-Genome Sequence of Entomortierella parvispora E1425, a Mucoromycotan Fungus Associated with Burkholderiaceae-Related Endosymbiotic Bacteria.</title>
        <authorList>
            <person name="Herlambang A."/>
            <person name="Guo Y."/>
            <person name="Takashima Y."/>
            <person name="Narisawa K."/>
            <person name="Ohta H."/>
            <person name="Nishizawa T."/>
        </authorList>
    </citation>
    <scope>NUCLEOTIDE SEQUENCE</scope>
    <source>
        <strain evidence="2">E1425</strain>
    </source>
</reference>
<dbReference type="Gene3D" id="2.60.20.30">
    <property type="match status" value="1"/>
</dbReference>
<evidence type="ECO:0000256" key="1">
    <source>
        <dbReference type="SAM" id="SignalP"/>
    </source>
</evidence>
<feature type="signal peptide" evidence="1">
    <location>
        <begin position="1"/>
        <end position="18"/>
    </location>
</feature>
<dbReference type="Proteomes" id="UP000827284">
    <property type="component" value="Unassembled WGS sequence"/>
</dbReference>
<evidence type="ECO:0000313" key="2">
    <source>
        <dbReference type="EMBL" id="GJJ72171.1"/>
    </source>
</evidence>
<dbReference type="OrthoDB" id="2428367at2759"/>
<proteinExistence type="predicted"/>
<dbReference type="EMBL" id="BQFW01000006">
    <property type="protein sequence ID" value="GJJ72171.1"/>
    <property type="molecule type" value="Genomic_DNA"/>
</dbReference>
<protein>
    <submittedName>
        <fullName evidence="2">Uncharacterized protein</fullName>
    </submittedName>
</protein>
<gene>
    <name evidence="2" type="ORF">EMPS_04528</name>
</gene>
<name>A0A9P3H8M5_9FUNG</name>
<organism evidence="2 3">
    <name type="scientific">Entomortierella parvispora</name>
    <dbReference type="NCBI Taxonomy" id="205924"/>
    <lineage>
        <taxon>Eukaryota</taxon>
        <taxon>Fungi</taxon>
        <taxon>Fungi incertae sedis</taxon>
        <taxon>Mucoromycota</taxon>
        <taxon>Mortierellomycotina</taxon>
        <taxon>Mortierellomycetes</taxon>
        <taxon>Mortierellales</taxon>
        <taxon>Mortierellaceae</taxon>
        <taxon>Entomortierella</taxon>
    </lineage>
</organism>
<dbReference type="InterPro" id="IPR015791">
    <property type="entry name" value="Antimic/Inh_G_crystallin-like"/>
</dbReference>
<evidence type="ECO:0000313" key="3">
    <source>
        <dbReference type="Proteomes" id="UP000827284"/>
    </source>
</evidence>
<dbReference type="AlphaFoldDB" id="A0A9P3H8M5"/>
<accession>A0A9P3H8M5</accession>
<reference evidence="2" key="1">
    <citation type="submission" date="2021-11" db="EMBL/GenBank/DDBJ databases">
        <authorList>
            <person name="Herlambang A."/>
            <person name="Guo Y."/>
            <person name="Takashima Y."/>
            <person name="Nishizawa T."/>
        </authorList>
    </citation>
    <scope>NUCLEOTIDE SEQUENCE</scope>
    <source>
        <strain evidence="2">E1425</strain>
    </source>
</reference>